<organism evidence="9 10">
    <name type="scientific">Formimonas warabiya</name>
    <dbReference type="NCBI Taxonomy" id="1761012"/>
    <lineage>
        <taxon>Bacteria</taxon>
        <taxon>Bacillati</taxon>
        <taxon>Bacillota</taxon>
        <taxon>Clostridia</taxon>
        <taxon>Eubacteriales</taxon>
        <taxon>Peptococcaceae</taxon>
        <taxon>Candidatus Formimonas</taxon>
    </lineage>
</organism>
<dbReference type="InterPro" id="IPR036590">
    <property type="entry name" value="SRAP-like"/>
</dbReference>
<dbReference type="RefSeq" id="WP_148132864.1">
    <property type="nucleotide sequence ID" value="NZ_CP017634.1"/>
</dbReference>
<keyword evidence="7" id="KW-0456">Lyase</keyword>
<dbReference type="PANTHER" id="PTHR13604:SF0">
    <property type="entry name" value="ABASIC SITE PROCESSING PROTEIN HMCES"/>
    <property type="match status" value="1"/>
</dbReference>
<evidence type="ECO:0000256" key="5">
    <source>
        <dbReference type="ARBA" id="ARBA00023124"/>
    </source>
</evidence>
<reference evidence="9 10" key="1">
    <citation type="submission" date="2016-10" db="EMBL/GenBank/DDBJ databases">
        <title>Complete Genome Sequence of Peptococcaceae strain DCMF.</title>
        <authorList>
            <person name="Edwards R.J."/>
            <person name="Holland S.I."/>
            <person name="Deshpande N.P."/>
            <person name="Wong Y.K."/>
            <person name="Ertan H."/>
            <person name="Manefield M."/>
            <person name="Russell T.L."/>
            <person name="Lee M.J."/>
        </authorList>
    </citation>
    <scope>NUCLEOTIDE SEQUENCE [LARGE SCALE GENOMIC DNA]</scope>
    <source>
        <strain evidence="9 10">DCMF</strain>
    </source>
</reference>
<keyword evidence="5" id="KW-0190">Covalent protein-DNA linkage</keyword>
<dbReference type="AlphaFoldDB" id="A0A3G1KML8"/>
<keyword evidence="6" id="KW-0238">DNA-binding</keyword>
<evidence type="ECO:0000313" key="9">
    <source>
        <dbReference type="EMBL" id="ATW23703.1"/>
    </source>
</evidence>
<dbReference type="Proteomes" id="UP000323521">
    <property type="component" value="Chromosome"/>
</dbReference>
<dbReference type="SUPFAM" id="SSF143081">
    <property type="entry name" value="BB1717-like"/>
    <property type="match status" value="1"/>
</dbReference>
<keyword evidence="3" id="KW-0227">DNA damage</keyword>
<dbReference type="Gene3D" id="3.90.1680.10">
    <property type="entry name" value="SOS response associated peptidase-like"/>
    <property type="match status" value="1"/>
</dbReference>
<sequence>MCGRFTLTISWDDLCTWFNLEQSEIEYLPRFNIAPTQSVPVIIDHEGKRLVVAMRWGLIPFWAKDMSIGNKMINARAETLEDKPSFQKLIQQKRCLVPADGFYEWQRLSGRKRPYRIALHNGGLFSFAGLWDAWKSPEGKTIYSFTIITTPANSLVAPIHERMPAILTKAEEKIWLDHTVKEKGRIKELLKPYPSEEMTIYEVSPRVNAPGNDFPDCVIPVQKIFE</sequence>
<evidence type="ECO:0000256" key="6">
    <source>
        <dbReference type="ARBA" id="ARBA00023125"/>
    </source>
</evidence>
<proteinExistence type="inferred from homology"/>
<gene>
    <name evidence="9" type="ORF">DCMF_01865</name>
</gene>
<dbReference type="Pfam" id="PF02586">
    <property type="entry name" value="SRAP"/>
    <property type="match status" value="1"/>
</dbReference>
<dbReference type="GO" id="GO:0003697">
    <property type="term" value="F:single-stranded DNA binding"/>
    <property type="evidence" value="ECO:0007669"/>
    <property type="project" value="InterPro"/>
</dbReference>
<dbReference type="EC" id="3.4.-.-" evidence="8"/>
<evidence type="ECO:0000256" key="7">
    <source>
        <dbReference type="ARBA" id="ARBA00023239"/>
    </source>
</evidence>
<dbReference type="EMBL" id="CP017634">
    <property type="protein sequence ID" value="ATW23703.1"/>
    <property type="molecule type" value="Genomic_DNA"/>
</dbReference>
<dbReference type="GO" id="GO:0016829">
    <property type="term" value="F:lyase activity"/>
    <property type="evidence" value="ECO:0007669"/>
    <property type="project" value="UniProtKB-KW"/>
</dbReference>
<dbReference type="PANTHER" id="PTHR13604">
    <property type="entry name" value="DC12-RELATED"/>
    <property type="match status" value="1"/>
</dbReference>
<keyword evidence="4 8" id="KW-0378">Hydrolase</keyword>
<name>A0A3G1KML8_FORW1</name>
<dbReference type="GO" id="GO:0106300">
    <property type="term" value="P:protein-DNA covalent cross-linking repair"/>
    <property type="evidence" value="ECO:0007669"/>
    <property type="project" value="InterPro"/>
</dbReference>
<evidence type="ECO:0000313" key="10">
    <source>
        <dbReference type="Proteomes" id="UP000323521"/>
    </source>
</evidence>
<accession>A0A3G1KML8</accession>
<protein>
    <recommendedName>
        <fullName evidence="8">Abasic site processing protein</fullName>
        <ecNumber evidence="8">3.4.-.-</ecNumber>
    </recommendedName>
</protein>
<comment type="similarity">
    <text evidence="1 8">Belongs to the SOS response-associated peptidase family.</text>
</comment>
<evidence type="ECO:0000256" key="8">
    <source>
        <dbReference type="RuleBase" id="RU364100"/>
    </source>
</evidence>
<evidence type="ECO:0000256" key="3">
    <source>
        <dbReference type="ARBA" id="ARBA00022763"/>
    </source>
</evidence>
<dbReference type="GO" id="GO:0006508">
    <property type="term" value="P:proteolysis"/>
    <property type="evidence" value="ECO:0007669"/>
    <property type="project" value="UniProtKB-KW"/>
</dbReference>
<evidence type="ECO:0000256" key="1">
    <source>
        <dbReference type="ARBA" id="ARBA00008136"/>
    </source>
</evidence>
<dbReference type="GO" id="GO:0008233">
    <property type="term" value="F:peptidase activity"/>
    <property type="evidence" value="ECO:0007669"/>
    <property type="project" value="UniProtKB-KW"/>
</dbReference>
<dbReference type="InterPro" id="IPR003738">
    <property type="entry name" value="SRAP"/>
</dbReference>
<keyword evidence="2 8" id="KW-0645">Protease</keyword>
<dbReference type="KEGG" id="fwa:DCMF_01865"/>
<evidence type="ECO:0000256" key="4">
    <source>
        <dbReference type="ARBA" id="ARBA00022801"/>
    </source>
</evidence>
<dbReference type="OrthoDB" id="9782620at2"/>
<evidence type="ECO:0000256" key="2">
    <source>
        <dbReference type="ARBA" id="ARBA00022670"/>
    </source>
</evidence>
<keyword evidence="10" id="KW-1185">Reference proteome</keyword>